<accession>A0A7R9EQN2</accession>
<dbReference type="EC" id="1.8.3.2" evidence="9"/>
<comment type="catalytic activity">
    <reaction evidence="8 9">
        <text>2 R'C(R)SH + O2 = R'C(R)S-S(R)CR' + H2O2</text>
        <dbReference type="Rhea" id="RHEA:17357"/>
        <dbReference type="ChEBI" id="CHEBI:15379"/>
        <dbReference type="ChEBI" id="CHEBI:16240"/>
        <dbReference type="ChEBI" id="CHEBI:16520"/>
        <dbReference type="ChEBI" id="CHEBI:17412"/>
        <dbReference type="EC" id="1.8.3.2"/>
    </reaction>
</comment>
<keyword evidence="7" id="KW-1015">Disulfide bond</keyword>
<dbReference type="InterPro" id="IPR017905">
    <property type="entry name" value="ERV/ALR_sulphydryl_oxidase"/>
</dbReference>
<evidence type="ECO:0000256" key="8">
    <source>
        <dbReference type="ARBA" id="ARBA00048864"/>
    </source>
</evidence>
<evidence type="ECO:0000259" key="11">
    <source>
        <dbReference type="PROSITE" id="PS51324"/>
    </source>
</evidence>
<evidence type="ECO:0000256" key="6">
    <source>
        <dbReference type="ARBA" id="ARBA00023128"/>
    </source>
</evidence>
<evidence type="ECO:0000313" key="12">
    <source>
        <dbReference type="EMBL" id="CAD7439520.1"/>
    </source>
</evidence>
<dbReference type="PROSITE" id="PS51324">
    <property type="entry name" value="ERV_ALR"/>
    <property type="match status" value="1"/>
</dbReference>
<evidence type="ECO:0000256" key="2">
    <source>
        <dbReference type="ARBA" id="ARBA00004569"/>
    </source>
</evidence>
<feature type="domain" description="ERV/ALR sulfhydryl oxidase" evidence="11">
    <location>
        <begin position="60"/>
        <end position="160"/>
    </location>
</feature>
<feature type="region of interest" description="Disordered" evidence="10">
    <location>
        <begin position="34"/>
        <end position="55"/>
    </location>
</feature>
<keyword evidence="3 9" id="KW-0285">Flavoprotein</keyword>
<gene>
    <name evidence="12" type="ORF">TBIB3V08_LOCUS2081</name>
</gene>
<dbReference type="SUPFAM" id="SSF69000">
    <property type="entry name" value="FAD-dependent thiol oxidase"/>
    <property type="match status" value="1"/>
</dbReference>
<evidence type="ECO:0000256" key="9">
    <source>
        <dbReference type="RuleBase" id="RU371123"/>
    </source>
</evidence>
<evidence type="ECO:0000256" key="4">
    <source>
        <dbReference type="ARBA" id="ARBA00022827"/>
    </source>
</evidence>
<dbReference type="PANTHER" id="PTHR12645:SF0">
    <property type="entry name" value="FAD-LINKED SULFHYDRYL OXIDASE ALR"/>
    <property type="match status" value="1"/>
</dbReference>
<evidence type="ECO:0000256" key="3">
    <source>
        <dbReference type="ARBA" id="ARBA00022630"/>
    </source>
</evidence>
<dbReference type="Pfam" id="PF04777">
    <property type="entry name" value="Evr1_Alr"/>
    <property type="match status" value="1"/>
</dbReference>
<dbReference type="GO" id="GO:0050660">
    <property type="term" value="F:flavin adenine dinucleotide binding"/>
    <property type="evidence" value="ECO:0007669"/>
    <property type="project" value="TreeGrafter"/>
</dbReference>
<dbReference type="EMBL" id="OD564708">
    <property type="protein sequence ID" value="CAD7439520.1"/>
    <property type="molecule type" value="Genomic_DNA"/>
</dbReference>
<keyword evidence="4 9" id="KW-0274">FAD</keyword>
<dbReference type="Gene3D" id="1.20.120.310">
    <property type="entry name" value="ERV/ALR sulfhydryl oxidase domain"/>
    <property type="match status" value="1"/>
</dbReference>
<keyword evidence="5 9" id="KW-0560">Oxidoreductase</keyword>
<evidence type="ECO:0000256" key="7">
    <source>
        <dbReference type="ARBA" id="ARBA00023157"/>
    </source>
</evidence>
<evidence type="ECO:0000256" key="5">
    <source>
        <dbReference type="ARBA" id="ARBA00023002"/>
    </source>
</evidence>
<sequence length="171" mass="20065">MAANVFADYGNRNITNEKPCRTCTDFRTWAKLQKDTHNKETKPSKAPQEEIPEKRDDLQCPLDKDELGRKTWSFLHTMAAYYPEKPSLYQENDVKQFFSTFSRLYPCSFCAEDFQKLLKVSPPATKSQEELSQWLCKIHNSVNERLGKSLFDCSRVNERWRDGWKDGSCDY</sequence>
<comment type="cofactor">
    <cofactor evidence="1 9">
        <name>FAD</name>
        <dbReference type="ChEBI" id="CHEBI:57692"/>
    </cofactor>
</comment>
<organism evidence="12">
    <name type="scientific">Timema bartmani</name>
    <dbReference type="NCBI Taxonomy" id="61472"/>
    <lineage>
        <taxon>Eukaryota</taxon>
        <taxon>Metazoa</taxon>
        <taxon>Ecdysozoa</taxon>
        <taxon>Arthropoda</taxon>
        <taxon>Hexapoda</taxon>
        <taxon>Insecta</taxon>
        <taxon>Pterygota</taxon>
        <taxon>Neoptera</taxon>
        <taxon>Polyneoptera</taxon>
        <taxon>Phasmatodea</taxon>
        <taxon>Timematodea</taxon>
        <taxon>Timematoidea</taxon>
        <taxon>Timematidae</taxon>
        <taxon>Timema</taxon>
    </lineage>
</organism>
<protein>
    <recommendedName>
        <fullName evidence="9">Sulfhydryl oxidase</fullName>
        <ecNumber evidence="9">1.8.3.2</ecNumber>
    </recommendedName>
</protein>
<dbReference type="InterPro" id="IPR036774">
    <property type="entry name" value="ERV/ALR_sulphydryl_oxid_sf"/>
</dbReference>
<dbReference type="InterPro" id="IPR039799">
    <property type="entry name" value="ALR/ERV"/>
</dbReference>
<proteinExistence type="predicted"/>
<dbReference type="FunFam" id="1.20.120.310:FF:000003">
    <property type="entry name" value="Sulfhydryl oxidase"/>
    <property type="match status" value="1"/>
</dbReference>
<keyword evidence="6" id="KW-0496">Mitochondrion</keyword>
<evidence type="ECO:0000256" key="1">
    <source>
        <dbReference type="ARBA" id="ARBA00001974"/>
    </source>
</evidence>
<reference evidence="12" key="1">
    <citation type="submission" date="2020-11" db="EMBL/GenBank/DDBJ databases">
        <authorList>
            <person name="Tran Van P."/>
        </authorList>
    </citation>
    <scope>NUCLEOTIDE SEQUENCE</scope>
</reference>
<dbReference type="PANTHER" id="PTHR12645">
    <property type="entry name" value="ALR/ERV"/>
    <property type="match status" value="1"/>
</dbReference>
<comment type="subcellular location">
    <subcellularLocation>
        <location evidence="2">Mitochondrion intermembrane space</location>
    </subcellularLocation>
</comment>
<dbReference type="AlphaFoldDB" id="A0A7R9EQN2"/>
<name>A0A7R9EQN2_9NEOP</name>
<dbReference type="GO" id="GO:0016971">
    <property type="term" value="F:flavin-dependent sulfhydryl oxidase activity"/>
    <property type="evidence" value="ECO:0007669"/>
    <property type="project" value="InterPro"/>
</dbReference>
<evidence type="ECO:0000256" key="10">
    <source>
        <dbReference type="SAM" id="MobiDB-lite"/>
    </source>
</evidence>
<dbReference type="GO" id="GO:0005758">
    <property type="term" value="C:mitochondrial intermembrane space"/>
    <property type="evidence" value="ECO:0007669"/>
    <property type="project" value="UniProtKB-SubCell"/>
</dbReference>